<evidence type="ECO:0000256" key="1">
    <source>
        <dbReference type="SAM" id="Phobius"/>
    </source>
</evidence>
<reference evidence="3" key="1">
    <citation type="submission" date="2017-10" db="EMBL/GenBank/DDBJ databases">
        <authorList>
            <person name="Toshchakov S.V."/>
            <person name="Goeva M.A."/>
        </authorList>
    </citation>
    <scope>NUCLEOTIDE SEQUENCE [LARGE SCALE GENOMIC DNA]</scope>
    <source>
        <strain evidence="3">JR1/69-1-13</strain>
    </source>
</reference>
<sequence length="376" mass="39489">MTNPSAPPAPTAPARGRLEHLALPIAAVSGVAALLAIGISLANRPGPSVEPARVEALEQRLSALQPVQEQLRALQPLPQRLQALESGPLAQAGQRLGAVESGLSETRQTVGALREQVQSQRSDREAVERAANARIEEAERAFSQRISGAEAQIAQRVAAAEAALGPRFAAVEETMRQRIAASEAAAQERAAAREKALDERFSALEARESRLANAEQRLSRLIASAGVETALEAGRPLGQALSGLGGEAPAALRRYAENAPPTEAALRLSFEDAARAARAKAEPANEGQSVWESAASRLGNLVTVRRGENVVWGDSVSGELEAARRALEAGDLPAAIRRIEGLPEPVRAPMNSWLEQARGLVAARGALGELRSGGQG</sequence>
<organism evidence="2 3">
    <name type="scientific">Teichococcus aestuarii</name>
    <dbReference type="NCBI Taxonomy" id="568898"/>
    <lineage>
        <taxon>Bacteria</taxon>
        <taxon>Pseudomonadati</taxon>
        <taxon>Pseudomonadota</taxon>
        <taxon>Alphaproteobacteria</taxon>
        <taxon>Acetobacterales</taxon>
        <taxon>Roseomonadaceae</taxon>
        <taxon>Roseomonas</taxon>
    </lineage>
</organism>
<dbReference type="RefSeq" id="WP_109516204.1">
    <property type="nucleotide sequence ID" value="NZ_PDOA01000003.1"/>
</dbReference>
<comment type="caution">
    <text evidence="2">The sequence shown here is derived from an EMBL/GenBank/DDBJ whole genome shotgun (WGS) entry which is preliminary data.</text>
</comment>
<feature type="transmembrane region" description="Helical" evidence="1">
    <location>
        <begin position="21"/>
        <end position="42"/>
    </location>
</feature>
<keyword evidence="1" id="KW-1133">Transmembrane helix</keyword>
<dbReference type="EMBL" id="PDOA01000003">
    <property type="protein sequence ID" value="PWC29633.1"/>
    <property type="molecule type" value="Genomic_DNA"/>
</dbReference>
<accession>A0A2U1V6W7</accession>
<dbReference type="Proteomes" id="UP000245048">
    <property type="component" value="Unassembled WGS sequence"/>
</dbReference>
<evidence type="ECO:0000313" key="3">
    <source>
        <dbReference type="Proteomes" id="UP000245048"/>
    </source>
</evidence>
<keyword evidence="1" id="KW-0812">Transmembrane</keyword>
<proteinExistence type="predicted"/>
<evidence type="ECO:0000313" key="2">
    <source>
        <dbReference type="EMBL" id="PWC29633.1"/>
    </source>
</evidence>
<keyword evidence="1" id="KW-0472">Membrane</keyword>
<dbReference type="OrthoDB" id="7281031at2"/>
<gene>
    <name evidence="2" type="ORF">CR165_06740</name>
</gene>
<name>A0A2U1V6W7_9PROT</name>
<protein>
    <submittedName>
        <fullName evidence="2">Uncharacterized protein</fullName>
    </submittedName>
</protein>
<dbReference type="AlphaFoldDB" id="A0A2U1V6W7"/>
<keyword evidence="3" id="KW-1185">Reference proteome</keyword>